<evidence type="ECO:0000256" key="3">
    <source>
        <dbReference type="ARBA" id="ARBA00022989"/>
    </source>
</evidence>
<dbReference type="Pfam" id="PF09685">
    <property type="entry name" value="MamF_MmsF"/>
    <property type="match status" value="1"/>
</dbReference>
<evidence type="ECO:0000256" key="4">
    <source>
        <dbReference type="ARBA" id="ARBA00023136"/>
    </source>
</evidence>
<evidence type="ECO:0000256" key="1">
    <source>
        <dbReference type="ARBA" id="ARBA00004141"/>
    </source>
</evidence>
<comment type="caution">
    <text evidence="6">The sequence shown here is derived from an EMBL/GenBank/DDBJ whole genome shotgun (WGS) entry which is preliminary data.</text>
</comment>
<feature type="transmembrane region" description="Helical" evidence="5">
    <location>
        <begin position="26"/>
        <end position="48"/>
    </location>
</feature>
<evidence type="ECO:0008006" key="8">
    <source>
        <dbReference type="Google" id="ProtNLM"/>
    </source>
</evidence>
<dbReference type="Proteomes" id="UP001157160">
    <property type="component" value="Unassembled WGS sequence"/>
</dbReference>
<dbReference type="AlphaFoldDB" id="A0AA37X817"/>
<dbReference type="EMBL" id="BSUL01000001">
    <property type="protein sequence ID" value="GMA27014.1"/>
    <property type="molecule type" value="Genomic_DNA"/>
</dbReference>
<name>A0AA37X817_9MICO</name>
<dbReference type="RefSeq" id="WP_284229240.1">
    <property type="nucleotide sequence ID" value="NZ_BSUL01000001.1"/>
</dbReference>
<reference evidence="6 7" key="1">
    <citation type="journal article" date="2014" name="Int. J. Syst. Evol. Microbiol.">
        <title>Complete genome sequence of Corynebacterium casei LMG S-19264T (=DSM 44701T), isolated from a smear-ripened cheese.</title>
        <authorList>
            <consortium name="US DOE Joint Genome Institute (JGI-PGF)"/>
            <person name="Walter F."/>
            <person name="Albersmeier A."/>
            <person name="Kalinowski J."/>
            <person name="Ruckert C."/>
        </authorList>
    </citation>
    <scope>NUCLEOTIDE SEQUENCE [LARGE SCALE GENOMIC DNA]</scope>
    <source>
        <strain evidence="6 7">NBRC 112289</strain>
    </source>
</reference>
<evidence type="ECO:0000256" key="5">
    <source>
        <dbReference type="SAM" id="Phobius"/>
    </source>
</evidence>
<feature type="transmembrane region" description="Helical" evidence="5">
    <location>
        <begin position="69"/>
        <end position="95"/>
    </location>
</feature>
<keyword evidence="2 5" id="KW-0812">Transmembrane</keyword>
<evidence type="ECO:0000256" key="2">
    <source>
        <dbReference type="ARBA" id="ARBA00022692"/>
    </source>
</evidence>
<feature type="transmembrane region" description="Helical" evidence="5">
    <location>
        <begin position="101"/>
        <end position="123"/>
    </location>
</feature>
<organism evidence="6 7">
    <name type="scientific">Arenivirga flava</name>
    <dbReference type="NCBI Taxonomy" id="1930060"/>
    <lineage>
        <taxon>Bacteria</taxon>
        <taxon>Bacillati</taxon>
        <taxon>Actinomycetota</taxon>
        <taxon>Actinomycetes</taxon>
        <taxon>Micrococcales</taxon>
        <taxon>Microbacteriaceae</taxon>
        <taxon>Arenivirga</taxon>
    </lineage>
</organism>
<keyword evidence="3 5" id="KW-1133">Transmembrane helix</keyword>
<protein>
    <recommendedName>
        <fullName evidence="8">DUF4870 domain-containing protein</fullName>
    </recommendedName>
</protein>
<keyword evidence="4 5" id="KW-0472">Membrane</keyword>
<comment type="subcellular location">
    <subcellularLocation>
        <location evidence="1">Membrane</location>
        <topology evidence="1">Multi-pass membrane protein</topology>
    </subcellularLocation>
</comment>
<evidence type="ECO:0000313" key="6">
    <source>
        <dbReference type="EMBL" id="GMA27014.1"/>
    </source>
</evidence>
<keyword evidence="7" id="KW-1185">Reference proteome</keyword>
<evidence type="ECO:0000313" key="7">
    <source>
        <dbReference type="Proteomes" id="UP001157160"/>
    </source>
</evidence>
<dbReference type="InterPro" id="IPR019109">
    <property type="entry name" value="MamF_MmsF"/>
</dbReference>
<accession>A0AA37X817</accession>
<sequence length="142" mass="14977">MSEPTPTTASVPVPSPAFGAETDRTVALAAHLGGILGPLPALILFLAFRDRGPLVREESKEALNWQITWCLAALAVQVSLVGVVGGLFAALLPGFGWTVQALLSLVPWLLYLVNVALSVVGGIRMGQGAPGYRYPFAVRLLK</sequence>
<proteinExistence type="predicted"/>
<gene>
    <name evidence="6" type="ORF">GCM10025874_02670</name>
</gene>